<name>A0A7S7SJ68_PALFE</name>
<dbReference type="EMBL" id="CP063849">
    <property type="protein sequence ID" value="QOY86889.1"/>
    <property type="molecule type" value="Genomic_DNA"/>
</dbReference>
<dbReference type="AlphaFoldDB" id="A0A7S7SJ68"/>
<evidence type="ECO:0000259" key="3">
    <source>
        <dbReference type="Pfam" id="PF13649"/>
    </source>
</evidence>
<dbReference type="InterPro" id="IPR041698">
    <property type="entry name" value="Methyltransf_25"/>
</dbReference>
<keyword evidence="5" id="KW-1185">Reference proteome</keyword>
<keyword evidence="2 4" id="KW-0808">Transferase</keyword>
<dbReference type="KEGG" id="pfer:IRI77_29535"/>
<dbReference type="Gene3D" id="3.40.50.150">
    <property type="entry name" value="Vaccinia Virus protein VP39"/>
    <property type="match status" value="1"/>
</dbReference>
<evidence type="ECO:0000313" key="5">
    <source>
        <dbReference type="Proteomes" id="UP000593892"/>
    </source>
</evidence>
<dbReference type="Pfam" id="PF13649">
    <property type="entry name" value="Methyltransf_25"/>
    <property type="match status" value="1"/>
</dbReference>
<proteinExistence type="predicted"/>
<feature type="domain" description="Methyltransferase" evidence="3">
    <location>
        <begin position="42"/>
        <end position="136"/>
    </location>
</feature>
<dbReference type="Proteomes" id="UP000593892">
    <property type="component" value="Chromosome"/>
</dbReference>
<keyword evidence="1 4" id="KW-0489">Methyltransferase</keyword>
<dbReference type="RefSeq" id="WP_194448558.1">
    <property type="nucleotide sequence ID" value="NZ_CP063849.1"/>
</dbReference>
<accession>A0A7S7SJ68</accession>
<protein>
    <submittedName>
        <fullName evidence="4">Class I SAM-dependent methyltransferase</fullName>
    </submittedName>
</protein>
<dbReference type="GO" id="GO:0032259">
    <property type="term" value="P:methylation"/>
    <property type="evidence" value="ECO:0007669"/>
    <property type="project" value="UniProtKB-KW"/>
</dbReference>
<reference evidence="4 5" key="1">
    <citation type="submission" date="2020-10" db="EMBL/GenBank/DDBJ databases">
        <title>Complete genome sequence of Paludibaculum fermentans P105T, a facultatively anaerobic acidobacterium capable of dissimilatory Fe(III) reduction.</title>
        <authorList>
            <person name="Dedysh S.N."/>
            <person name="Beletsky A.V."/>
            <person name="Kulichevskaya I.S."/>
            <person name="Mardanov A.V."/>
            <person name="Ravin N.V."/>
        </authorList>
    </citation>
    <scope>NUCLEOTIDE SEQUENCE [LARGE SCALE GENOMIC DNA]</scope>
    <source>
        <strain evidence="4 5">P105</strain>
    </source>
</reference>
<sequence>MASDTYRWLARYYDHLFEFRRQFDTARESVIGPVLPEVKAACDLCCGTGTLALELAAQGIEMYAVDLSPDMCKIARKKVRGTGLPVHVIQADMRAFVLPKQVDLVTCEFDALNHVPHKRDLGRVLRSVAKALRPGGHFAFDVNNRRAFERVWANTWFLEKDPVAMIMHGGHRRGSDRAWSDVEWFIRSGDKWSRHREHIEEVCWSAAEIRSALAVAGFDQVKAWDAAPFFEDALTPAGNRTFWRARLRPGAKARA</sequence>
<evidence type="ECO:0000256" key="2">
    <source>
        <dbReference type="ARBA" id="ARBA00022679"/>
    </source>
</evidence>
<dbReference type="GO" id="GO:0008168">
    <property type="term" value="F:methyltransferase activity"/>
    <property type="evidence" value="ECO:0007669"/>
    <property type="project" value="UniProtKB-KW"/>
</dbReference>
<dbReference type="InterPro" id="IPR029063">
    <property type="entry name" value="SAM-dependent_MTases_sf"/>
</dbReference>
<gene>
    <name evidence="4" type="ORF">IRI77_29535</name>
</gene>
<dbReference type="Gene3D" id="2.20.25.110">
    <property type="entry name" value="S-adenosyl-L-methionine-dependent methyltransferases"/>
    <property type="match status" value="1"/>
</dbReference>
<evidence type="ECO:0000256" key="1">
    <source>
        <dbReference type="ARBA" id="ARBA00022603"/>
    </source>
</evidence>
<dbReference type="PANTHER" id="PTHR43861">
    <property type="entry name" value="TRANS-ACONITATE 2-METHYLTRANSFERASE-RELATED"/>
    <property type="match status" value="1"/>
</dbReference>
<dbReference type="PANTHER" id="PTHR43861:SF1">
    <property type="entry name" value="TRANS-ACONITATE 2-METHYLTRANSFERASE"/>
    <property type="match status" value="1"/>
</dbReference>
<dbReference type="CDD" id="cd02440">
    <property type="entry name" value="AdoMet_MTases"/>
    <property type="match status" value="1"/>
</dbReference>
<dbReference type="SUPFAM" id="SSF53335">
    <property type="entry name" value="S-adenosyl-L-methionine-dependent methyltransferases"/>
    <property type="match status" value="1"/>
</dbReference>
<organism evidence="4 5">
    <name type="scientific">Paludibaculum fermentans</name>
    <dbReference type="NCBI Taxonomy" id="1473598"/>
    <lineage>
        <taxon>Bacteria</taxon>
        <taxon>Pseudomonadati</taxon>
        <taxon>Acidobacteriota</taxon>
        <taxon>Terriglobia</taxon>
        <taxon>Bryobacterales</taxon>
        <taxon>Bryobacteraceae</taxon>
        <taxon>Paludibaculum</taxon>
    </lineage>
</organism>
<evidence type="ECO:0000313" key="4">
    <source>
        <dbReference type="EMBL" id="QOY86889.1"/>
    </source>
</evidence>